<gene>
    <name evidence="2" type="ORF">UT08_C0003G0027</name>
</gene>
<dbReference type="InterPro" id="IPR041633">
    <property type="entry name" value="Polbeta"/>
</dbReference>
<dbReference type="STRING" id="1618570.UT08_C0003G0027"/>
<sequence>MDINKAIKAKISSYFVKRPEVLAVYLYGSQAKGFAREDSDIDLAILVKDHKSFSGFDIPQTRYLYDLEKLTGKRVEVQDLAFEPIDFAQRVISEGRILVGLNSKKRIEFEENILRVYFDLKPSIDEYYKYLNQMAKRGELDVRYI</sequence>
<keyword evidence="2" id="KW-0808">Transferase</keyword>
<dbReference type="EMBL" id="LBVL01000003">
    <property type="protein sequence ID" value="KKQ85864.1"/>
    <property type="molecule type" value="Genomic_DNA"/>
</dbReference>
<organism evidence="2 3">
    <name type="scientific">Candidatus Woesebacteria bacterium GW2011_GWB1_38_8</name>
    <dbReference type="NCBI Taxonomy" id="1618570"/>
    <lineage>
        <taxon>Bacteria</taxon>
        <taxon>Candidatus Woeseibacteriota</taxon>
    </lineage>
</organism>
<dbReference type="InterPro" id="IPR052930">
    <property type="entry name" value="TA_antitoxin_MntA"/>
</dbReference>
<dbReference type="GO" id="GO:0016740">
    <property type="term" value="F:transferase activity"/>
    <property type="evidence" value="ECO:0007669"/>
    <property type="project" value="UniProtKB-KW"/>
</dbReference>
<accession>A0A0G0NIY5</accession>
<dbReference type="PANTHER" id="PTHR43852:SF3">
    <property type="entry name" value="NUCLEOTIDYLTRANSFERASE"/>
    <property type="match status" value="1"/>
</dbReference>
<protein>
    <submittedName>
        <fullName evidence="2">Putative nucleotidyltransferase</fullName>
    </submittedName>
</protein>
<dbReference type="AlphaFoldDB" id="A0A0G0NIY5"/>
<evidence type="ECO:0000313" key="3">
    <source>
        <dbReference type="Proteomes" id="UP000034081"/>
    </source>
</evidence>
<comment type="caution">
    <text evidence="2">The sequence shown here is derived from an EMBL/GenBank/DDBJ whole genome shotgun (WGS) entry which is preliminary data.</text>
</comment>
<dbReference type="Pfam" id="PF18765">
    <property type="entry name" value="Polbeta"/>
    <property type="match status" value="1"/>
</dbReference>
<dbReference type="InterPro" id="IPR043519">
    <property type="entry name" value="NT_sf"/>
</dbReference>
<feature type="domain" description="Polymerase beta nucleotidyltransferase" evidence="1">
    <location>
        <begin position="10"/>
        <end position="100"/>
    </location>
</feature>
<reference evidence="2 3" key="1">
    <citation type="journal article" date="2015" name="Nature">
        <title>rRNA introns, odd ribosomes, and small enigmatic genomes across a large radiation of phyla.</title>
        <authorList>
            <person name="Brown C.T."/>
            <person name="Hug L.A."/>
            <person name="Thomas B.C."/>
            <person name="Sharon I."/>
            <person name="Castelle C.J."/>
            <person name="Singh A."/>
            <person name="Wilkins M.J."/>
            <person name="Williams K.H."/>
            <person name="Banfield J.F."/>
        </authorList>
    </citation>
    <scope>NUCLEOTIDE SEQUENCE [LARGE SCALE GENOMIC DNA]</scope>
</reference>
<name>A0A0G0NIY5_9BACT</name>
<dbReference type="Proteomes" id="UP000034081">
    <property type="component" value="Unassembled WGS sequence"/>
</dbReference>
<dbReference type="SUPFAM" id="SSF81301">
    <property type="entry name" value="Nucleotidyltransferase"/>
    <property type="match status" value="1"/>
</dbReference>
<dbReference type="Gene3D" id="3.30.460.10">
    <property type="entry name" value="Beta Polymerase, domain 2"/>
    <property type="match status" value="1"/>
</dbReference>
<dbReference type="PANTHER" id="PTHR43852">
    <property type="entry name" value="NUCLEOTIDYLTRANSFERASE"/>
    <property type="match status" value="1"/>
</dbReference>
<proteinExistence type="predicted"/>
<evidence type="ECO:0000313" key="2">
    <source>
        <dbReference type="EMBL" id="KKQ85864.1"/>
    </source>
</evidence>
<dbReference type="NCBIfam" id="NF047752">
    <property type="entry name" value="MntA_antitoxin"/>
    <property type="match status" value="1"/>
</dbReference>
<evidence type="ECO:0000259" key="1">
    <source>
        <dbReference type="Pfam" id="PF18765"/>
    </source>
</evidence>
<dbReference type="CDD" id="cd05403">
    <property type="entry name" value="NT_KNTase_like"/>
    <property type="match status" value="1"/>
</dbReference>